<gene>
    <name evidence="2" type="ORF">UNLARM2_0879</name>
</gene>
<proteinExistence type="predicted"/>
<reference evidence="2 3" key="2">
    <citation type="journal article" date="2010" name="Proc. Natl. Acad. Sci. U.S.A.">
        <title>Enigmatic, ultrasmall, uncultivated Archaea.</title>
        <authorList>
            <person name="Baker B.J."/>
            <person name="Comolli L.R."/>
            <person name="Dick G.J."/>
            <person name="Hauser L.J."/>
            <person name="Hyatt D."/>
            <person name="Dill B.D."/>
            <person name="Land M.L."/>
            <person name="Verberkmoes N.C."/>
            <person name="Hettich R.L."/>
            <person name="Banfield J.F."/>
        </authorList>
    </citation>
    <scope>NUCLEOTIDE SEQUENCE [LARGE SCALE GENOMIC DNA]</scope>
    <source>
        <strain evidence="2">ARMAN-2</strain>
    </source>
</reference>
<evidence type="ECO:0000256" key="1">
    <source>
        <dbReference type="SAM" id="Phobius"/>
    </source>
</evidence>
<name>C7DIJ1_MICA2</name>
<keyword evidence="1" id="KW-1133">Transmembrane helix</keyword>
<dbReference type="Proteomes" id="UP000332487">
    <property type="component" value="Unassembled WGS sequence"/>
</dbReference>
<feature type="transmembrane region" description="Helical" evidence="1">
    <location>
        <begin position="88"/>
        <end position="104"/>
    </location>
</feature>
<evidence type="ECO:0000313" key="3">
    <source>
        <dbReference type="Proteomes" id="UP000332487"/>
    </source>
</evidence>
<keyword evidence="1" id="KW-0472">Membrane</keyword>
<keyword evidence="3" id="KW-1185">Reference proteome</keyword>
<protein>
    <submittedName>
        <fullName evidence="2">Uncharacterized protein</fullName>
    </submittedName>
</protein>
<accession>C7DIJ1</accession>
<evidence type="ECO:0000313" key="2">
    <source>
        <dbReference type="EMBL" id="EET89765.1"/>
    </source>
</evidence>
<dbReference type="EMBL" id="GG697241">
    <property type="protein sequence ID" value="EET89765.1"/>
    <property type="molecule type" value="Genomic_DNA"/>
</dbReference>
<feature type="transmembrane region" description="Helical" evidence="1">
    <location>
        <begin position="16"/>
        <end position="35"/>
    </location>
</feature>
<sequence length="131" mass="13861">MAKHSMMSKGQTDARVFGLEFIGSIFYLILAYMIAADEMPVSVVFTGSGAFWLPLFAGVAVVSAIGLFIFSFTYLSEPAIISGEHTKNLGLDLAVITGVTFVAMTTGTGYMVLAIGGFILSLVGAMVGYRL</sequence>
<dbReference type="AlphaFoldDB" id="C7DIJ1"/>
<organism evidence="2 3">
    <name type="scientific">Candidatus Micrarchaeum acidiphilum ARMAN-2</name>
    <dbReference type="NCBI Taxonomy" id="425595"/>
    <lineage>
        <taxon>Archaea</taxon>
        <taxon>Candidatus Micrarchaeota</taxon>
        <taxon>Candidatus Micrarchaeia</taxon>
        <taxon>Candidatus Micrarchaeales</taxon>
        <taxon>Candidatus Micrarchaeaceae</taxon>
        <taxon>Candidatus Micrarchaeum</taxon>
    </lineage>
</organism>
<feature type="transmembrane region" description="Helical" evidence="1">
    <location>
        <begin position="55"/>
        <end position="76"/>
    </location>
</feature>
<reference evidence="2 3" key="1">
    <citation type="journal article" date="2009" name="Genome Biol.">
        <title>Community-wide analysis of microbial genome sequence signatures.</title>
        <authorList>
            <person name="Dick G.J."/>
            <person name="Andersson A.F."/>
            <person name="Baker B.J."/>
            <person name="Simmons S.L."/>
            <person name="Thomas B.C."/>
            <person name="Yelton A.P."/>
            <person name="Banfield J.F."/>
        </authorList>
    </citation>
    <scope>NUCLEOTIDE SEQUENCE [LARGE SCALE GENOMIC DNA]</scope>
    <source>
        <strain evidence="2">ARMAN-2</strain>
    </source>
</reference>
<keyword evidence="1" id="KW-0812">Transmembrane</keyword>